<evidence type="ECO:0000256" key="7">
    <source>
        <dbReference type="ARBA" id="ARBA00034120"/>
    </source>
</evidence>
<dbReference type="AlphaFoldDB" id="A0A9D1M359"/>
<comment type="similarity">
    <text evidence="7">Belongs to the bacterial reverse transcriptase family.</text>
</comment>
<sequence length="329" mass="38658">MSQMKIYPLENSPLYQLCNKSKLEELLGLPKGYINNFTYSRENYHCWHQLKKNKIDTRPVEDPCGILKKAQSKLNKLLSRIYTTDYLMSGKKHSNYIKNAKYHQNNPYVFCFDLSAFFQTATRHYVFSAFKNEFLMSEDVAWMLTDLVTIPNIENTDGYIPTGSPSSQNVIYWAYKKAFDTLFRVAESKKLKFSLYVDDMTFSSSRPISNKFPQLIQKLCSKVGLKINSKKTRYFSKNDFKDITGNVISPKKELKVPNRRRKEILDILAFKNIKDMNVKEIRSFYGKLCSMRQIEPNIFPALYNEARSQYYKLGAQYNQSKQFMKGRRK</sequence>
<evidence type="ECO:0000256" key="2">
    <source>
        <dbReference type="ARBA" id="ARBA00022695"/>
    </source>
</evidence>
<dbReference type="Proteomes" id="UP000824107">
    <property type="component" value="Unassembled WGS sequence"/>
</dbReference>
<dbReference type="GO" id="GO:0003723">
    <property type="term" value="F:RNA binding"/>
    <property type="evidence" value="ECO:0007669"/>
    <property type="project" value="InterPro"/>
</dbReference>
<evidence type="ECO:0000313" key="9">
    <source>
        <dbReference type="EMBL" id="HIU52712.1"/>
    </source>
</evidence>
<keyword evidence="3" id="KW-0479">Metal-binding</keyword>
<evidence type="ECO:0000256" key="3">
    <source>
        <dbReference type="ARBA" id="ARBA00022723"/>
    </source>
</evidence>
<reference evidence="9" key="1">
    <citation type="submission" date="2020-10" db="EMBL/GenBank/DDBJ databases">
        <authorList>
            <person name="Gilroy R."/>
        </authorList>
    </citation>
    <scope>NUCLEOTIDE SEQUENCE</scope>
    <source>
        <strain evidence="9">ChiW3-316</strain>
    </source>
</reference>
<feature type="domain" description="Reverse transcriptase" evidence="8">
    <location>
        <begin position="51"/>
        <end position="236"/>
    </location>
</feature>
<gene>
    <name evidence="9" type="ORF">IAD20_01370</name>
</gene>
<evidence type="ECO:0000256" key="1">
    <source>
        <dbReference type="ARBA" id="ARBA00022679"/>
    </source>
</evidence>
<dbReference type="EMBL" id="DVNC01000014">
    <property type="protein sequence ID" value="HIU52712.1"/>
    <property type="molecule type" value="Genomic_DNA"/>
</dbReference>
<reference evidence="9" key="2">
    <citation type="journal article" date="2021" name="PeerJ">
        <title>Extensive microbial diversity within the chicken gut microbiome revealed by metagenomics and culture.</title>
        <authorList>
            <person name="Gilroy R."/>
            <person name="Ravi A."/>
            <person name="Getino M."/>
            <person name="Pursley I."/>
            <person name="Horton D.L."/>
            <person name="Alikhan N.F."/>
            <person name="Baker D."/>
            <person name="Gharbi K."/>
            <person name="Hall N."/>
            <person name="Watson M."/>
            <person name="Adriaenssens E.M."/>
            <person name="Foster-Nyarko E."/>
            <person name="Jarju S."/>
            <person name="Secka A."/>
            <person name="Antonio M."/>
            <person name="Oren A."/>
            <person name="Chaudhuri R.R."/>
            <person name="La Ragione R."/>
            <person name="Hildebrand F."/>
            <person name="Pallen M.J."/>
        </authorList>
    </citation>
    <scope>NUCLEOTIDE SEQUENCE</scope>
    <source>
        <strain evidence="9">ChiW3-316</strain>
    </source>
</reference>
<dbReference type="GO" id="GO:0003964">
    <property type="term" value="F:RNA-directed DNA polymerase activity"/>
    <property type="evidence" value="ECO:0007669"/>
    <property type="project" value="UniProtKB-KW"/>
</dbReference>
<evidence type="ECO:0000256" key="6">
    <source>
        <dbReference type="ARBA" id="ARBA00023118"/>
    </source>
</evidence>
<protein>
    <submittedName>
        <fullName evidence="9">RNA-directed DNA polymerase</fullName>
    </submittedName>
</protein>
<keyword evidence="5 9" id="KW-0695">RNA-directed DNA polymerase</keyword>
<dbReference type="Pfam" id="PF00078">
    <property type="entry name" value="RVT_1"/>
    <property type="match status" value="1"/>
</dbReference>
<keyword evidence="6" id="KW-0051">Antiviral defense</keyword>
<keyword evidence="2" id="KW-0548">Nucleotidyltransferase</keyword>
<dbReference type="InterPro" id="IPR043502">
    <property type="entry name" value="DNA/RNA_pol_sf"/>
</dbReference>
<accession>A0A9D1M359</accession>
<dbReference type="InterPro" id="IPR000123">
    <property type="entry name" value="Reverse_transcriptase_msDNA"/>
</dbReference>
<name>A0A9D1M359_9PROT</name>
<dbReference type="CDD" id="cd03487">
    <property type="entry name" value="RT_Bac_retron_II"/>
    <property type="match status" value="1"/>
</dbReference>
<organism evidence="9 10">
    <name type="scientific">Candidatus Scatocola faecipullorum</name>
    <dbReference type="NCBI Taxonomy" id="2840917"/>
    <lineage>
        <taxon>Bacteria</taxon>
        <taxon>Pseudomonadati</taxon>
        <taxon>Pseudomonadota</taxon>
        <taxon>Alphaproteobacteria</taxon>
        <taxon>Rhodospirillales</taxon>
        <taxon>Rhodospirillaceae</taxon>
        <taxon>Rhodospirillaceae incertae sedis</taxon>
        <taxon>Candidatus Scatocola</taxon>
    </lineage>
</organism>
<evidence type="ECO:0000313" key="10">
    <source>
        <dbReference type="Proteomes" id="UP000824107"/>
    </source>
</evidence>
<dbReference type="GO" id="GO:0046872">
    <property type="term" value="F:metal ion binding"/>
    <property type="evidence" value="ECO:0007669"/>
    <property type="project" value="UniProtKB-KW"/>
</dbReference>
<evidence type="ECO:0000256" key="5">
    <source>
        <dbReference type="ARBA" id="ARBA00022918"/>
    </source>
</evidence>
<evidence type="ECO:0000256" key="4">
    <source>
        <dbReference type="ARBA" id="ARBA00022842"/>
    </source>
</evidence>
<comment type="caution">
    <text evidence="9">The sequence shown here is derived from an EMBL/GenBank/DDBJ whole genome shotgun (WGS) entry which is preliminary data.</text>
</comment>
<dbReference type="SUPFAM" id="SSF56672">
    <property type="entry name" value="DNA/RNA polymerases"/>
    <property type="match status" value="1"/>
</dbReference>
<keyword evidence="1" id="KW-0808">Transferase</keyword>
<evidence type="ECO:0000259" key="8">
    <source>
        <dbReference type="Pfam" id="PF00078"/>
    </source>
</evidence>
<proteinExistence type="inferred from homology"/>
<dbReference type="GO" id="GO:0051607">
    <property type="term" value="P:defense response to virus"/>
    <property type="evidence" value="ECO:0007669"/>
    <property type="project" value="UniProtKB-KW"/>
</dbReference>
<dbReference type="InterPro" id="IPR000477">
    <property type="entry name" value="RT_dom"/>
</dbReference>
<keyword evidence="4" id="KW-0460">Magnesium</keyword>